<dbReference type="Pfam" id="PF13466">
    <property type="entry name" value="STAS_2"/>
    <property type="match status" value="1"/>
</dbReference>
<comment type="caution">
    <text evidence="8">The sequence shown here is derived from an EMBL/GenBank/DDBJ whole genome shotgun (WGS) entry which is preliminary data.</text>
</comment>
<feature type="transmembrane region" description="Helical" evidence="6">
    <location>
        <begin position="317"/>
        <end position="335"/>
    </location>
</feature>
<feature type="transmembrane region" description="Helical" evidence="6">
    <location>
        <begin position="124"/>
        <end position="146"/>
    </location>
</feature>
<evidence type="ECO:0000256" key="4">
    <source>
        <dbReference type="ARBA" id="ARBA00023136"/>
    </source>
</evidence>
<dbReference type="PANTHER" id="PTHR11814">
    <property type="entry name" value="SULFATE TRANSPORTER"/>
    <property type="match status" value="1"/>
</dbReference>
<dbReference type="Pfam" id="PF00916">
    <property type="entry name" value="Sulfate_transp"/>
    <property type="match status" value="2"/>
</dbReference>
<feature type="transmembrane region" description="Helical" evidence="6">
    <location>
        <begin position="49"/>
        <end position="70"/>
    </location>
</feature>
<dbReference type="Gene3D" id="3.30.750.24">
    <property type="entry name" value="STAS domain"/>
    <property type="match status" value="1"/>
</dbReference>
<evidence type="ECO:0000256" key="5">
    <source>
        <dbReference type="SAM" id="MobiDB-lite"/>
    </source>
</evidence>
<evidence type="ECO:0000259" key="7">
    <source>
        <dbReference type="PROSITE" id="PS50801"/>
    </source>
</evidence>
<feature type="region of interest" description="Disordered" evidence="5">
    <location>
        <begin position="649"/>
        <end position="674"/>
    </location>
</feature>
<evidence type="ECO:0000256" key="6">
    <source>
        <dbReference type="SAM" id="Phobius"/>
    </source>
</evidence>
<dbReference type="SUPFAM" id="SSF52091">
    <property type="entry name" value="SpoIIaa-like"/>
    <property type="match status" value="1"/>
</dbReference>
<evidence type="ECO:0000256" key="2">
    <source>
        <dbReference type="ARBA" id="ARBA00022692"/>
    </source>
</evidence>
<dbReference type="EMBL" id="BAABGA010000006">
    <property type="protein sequence ID" value="GAA4445215.1"/>
    <property type="molecule type" value="Genomic_DNA"/>
</dbReference>
<dbReference type="RefSeq" id="WP_345318984.1">
    <property type="nucleotide sequence ID" value="NZ_BAABGA010000006.1"/>
</dbReference>
<gene>
    <name evidence="8" type="ORF">GCM10023156_04530</name>
</gene>
<proteinExistence type="predicted"/>
<protein>
    <recommendedName>
        <fullName evidence="7">STAS domain-containing protein</fullName>
    </recommendedName>
</protein>
<name>A0ABP8M9C7_9BACT</name>
<keyword evidence="9" id="KW-1185">Reference proteome</keyword>
<feature type="transmembrane region" description="Helical" evidence="6">
    <location>
        <begin position="430"/>
        <end position="453"/>
    </location>
</feature>
<dbReference type="InterPro" id="IPR002645">
    <property type="entry name" value="STAS_dom"/>
</dbReference>
<keyword evidence="2 6" id="KW-0812">Transmembrane</keyword>
<evidence type="ECO:0000256" key="3">
    <source>
        <dbReference type="ARBA" id="ARBA00022989"/>
    </source>
</evidence>
<dbReference type="InterPro" id="IPR058548">
    <property type="entry name" value="MlaB-like_STAS"/>
</dbReference>
<feature type="transmembrane region" description="Helical" evidence="6">
    <location>
        <begin position="90"/>
        <end position="112"/>
    </location>
</feature>
<dbReference type="InterPro" id="IPR036513">
    <property type="entry name" value="STAS_dom_sf"/>
</dbReference>
<keyword evidence="4 6" id="KW-0472">Membrane</keyword>
<feature type="transmembrane region" description="Helical" evidence="6">
    <location>
        <begin position="474"/>
        <end position="504"/>
    </location>
</feature>
<sequence length="674" mass="71728">MSSTQEMDQEQETAVGSIIKHDLLASVVVFLVALPLCMGIAIASGVPVAAGLISGIVGGLVVGTLAGCPLQVSGPAAGLTVIVYEVVQRFGLEMLGTIVLIAGLMQAVAGVLKLGQWFRAVSPAVIKGMLAGIGVLIFASQFHVMVDDKPKGSGIRNLVTIPQAIWKGLAIPEFNGREDRKFRTEMLRTVGDLHQRQVNLHERVAERVPHPGNREKPESSDALVEIATVDLVDLATEQSQITKELSAVGVRLKEFETESVPSKKFTRINEAASLAILQSGAAATALQQNNIEEILPRQVQAVASLEDLMSHQKNHHLAAYLGILTIAVILLWQGAAPKPLKVVPAPLIAVVLATLVAALLAVPVLYVEIPNNLWSDVRFPSLTVLSSAPWAAVVQAGLMIAVVASAETLLCATAVDQMHQGPRTRYDRELFAQGVGNVVCGFLGALPLTGVIVRSSANVQAGGRTRASAILHGLWLLIFVAGLAFVLRLIPTSSLAAILVYTGYKLVNPKSIRDLGKYGRGEVAIYAATVSTIVITDLLTGVLVGIGLAAAKLLYTFSHLATRLEQEQGSRRVTLSLQGAATFVRLPALARELEKVPARAELHIDFSELDYIDHACLDLLMNWAKQHESTGGKLVIDWQSLHARFNPDTAKNGAPASESVVGPNESVGESTVSQ</sequence>
<evidence type="ECO:0000313" key="9">
    <source>
        <dbReference type="Proteomes" id="UP001500840"/>
    </source>
</evidence>
<dbReference type="InterPro" id="IPR001902">
    <property type="entry name" value="SLC26A/SulP_fam"/>
</dbReference>
<organism evidence="8 9">
    <name type="scientific">Novipirellula rosea</name>
    <dbReference type="NCBI Taxonomy" id="1031540"/>
    <lineage>
        <taxon>Bacteria</taxon>
        <taxon>Pseudomonadati</taxon>
        <taxon>Planctomycetota</taxon>
        <taxon>Planctomycetia</taxon>
        <taxon>Pirellulales</taxon>
        <taxon>Pirellulaceae</taxon>
        <taxon>Novipirellula</taxon>
    </lineage>
</organism>
<accession>A0ABP8M9C7</accession>
<comment type="subcellular location">
    <subcellularLocation>
        <location evidence="1">Membrane</location>
        <topology evidence="1">Multi-pass membrane protein</topology>
    </subcellularLocation>
</comment>
<feature type="domain" description="STAS" evidence="7">
    <location>
        <begin position="573"/>
        <end position="636"/>
    </location>
</feature>
<keyword evidence="3 6" id="KW-1133">Transmembrane helix</keyword>
<feature type="transmembrane region" description="Helical" evidence="6">
    <location>
        <begin position="524"/>
        <end position="555"/>
    </location>
</feature>
<reference evidence="9" key="1">
    <citation type="journal article" date="2019" name="Int. J. Syst. Evol. Microbiol.">
        <title>The Global Catalogue of Microorganisms (GCM) 10K type strain sequencing project: providing services to taxonomists for standard genome sequencing and annotation.</title>
        <authorList>
            <consortium name="The Broad Institute Genomics Platform"/>
            <consortium name="The Broad Institute Genome Sequencing Center for Infectious Disease"/>
            <person name="Wu L."/>
            <person name="Ma J."/>
        </authorList>
    </citation>
    <scope>NUCLEOTIDE SEQUENCE [LARGE SCALE GENOMIC DNA]</scope>
    <source>
        <strain evidence="9">JCM 17759</strain>
    </source>
</reference>
<feature type="transmembrane region" description="Helical" evidence="6">
    <location>
        <begin position="388"/>
        <end position="410"/>
    </location>
</feature>
<dbReference type="Proteomes" id="UP001500840">
    <property type="component" value="Unassembled WGS sequence"/>
</dbReference>
<dbReference type="CDD" id="cd07043">
    <property type="entry name" value="STAS_anti-anti-sigma_factors"/>
    <property type="match status" value="1"/>
</dbReference>
<feature type="transmembrane region" description="Helical" evidence="6">
    <location>
        <begin position="347"/>
        <end position="367"/>
    </location>
</feature>
<dbReference type="InterPro" id="IPR011547">
    <property type="entry name" value="SLC26A/SulP_dom"/>
</dbReference>
<evidence type="ECO:0000313" key="8">
    <source>
        <dbReference type="EMBL" id="GAA4445215.1"/>
    </source>
</evidence>
<dbReference type="PROSITE" id="PS50801">
    <property type="entry name" value="STAS"/>
    <property type="match status" value="1"/>
</dbReference>
<evidence type="ECO:0000256" key="1">
    <source>
        <dbReference type="ARBA" id="ARBA00004141"/>
    </source>
</evidence>
<feature type="transmembrane region" description="Helical" evidence="6">
    <location>
        <begin position="23"/>
        <end position="43"/>
    </location>
</feature>